<dbReference type="InterPro" id="IPR009288">
    <property type="entry name" value="AIG2-like_dom"/>
</dbReference>
<protein>
    <submittedName>
        <fullName evidence="3">Gamma-glutamylcyclotransferase</fullName>
    </submittedName>
</protein>
<dbReference type="InterPro" id="IPR013024">
    <property type="entry name" value="GGCT-like"/>
</dbReference>
<comment type="caution">
    <text evidence="3">The sequence shown here is derived from an EMBL/GenBank/DDBJ whole genome shotgun (WGS) entry which is preliminary data.</text>
</comment>
<keyword evidence="1" id="KW-0456">Lyase</keyword>
<dbReference type="Gene3D" id="3.10.490.10">
    <property type="entry name" value="Gamma-glutamyl cyclotransferase-like"/>
    <property type="match status" value="2"/>
</dbReference>
<evidence type="ECO:0000313" key="3">
    <source>
        <dbReference type="EMBL" id="MFC0469284.1"/>
    </source>
</evidence>
<reference evidence="3 4" key="1">
    <citation type="submission" date="2024-09" db="EMBL/GenBank/DDBJ databases">
        <authorList>
            <person name="Sun Q."/>
            <person name="Mori K."/>
        </authorList>
    </citation>
    <scope>NUCLEOTIDE SEQUENCE [LARGE SCALE GENOMIC DNA]</scope>
    <source>
        <strain evidence="3 4">NCAIM B.02610</strain>
    </source>
</reference>
<dbReference type="SUPFAM" id="SSF110857">
    <property type="entry name" value="Gamma-glutamyl cyclotransferase-like"/>
    <property type="match status" value="2"/>
</dbReference>
<keyword evidence="4" id="KW-1185">Reference proteome</keyword>
<dbReference type="InterPro" id="IPR036568">
    <property type="entry name" value="GGCT-like_sf"/>
</dbReference>
<dbReference type="PANTHER" id="PTHR12935">
    <property type="entry name" value="GAMMA-GLUTAMYLCYCLOTRANSFERASE"/>
    <property type="match status" value="1"/>
</dbReference>
<dbReference type="CDD" id="cd06661">
    <property type="entry name" value="GGCT_like"/>
    <property type="match status" value="2"/>
</dbReference>
<dbReference type="PANTHER" id="PTHR12935:SF0">
    <property type="entry name" value="GAMMA-GLUTAMYLCYCLOTRANSFERASE"/>
    <property type="match status" value="1"/>
</dbReference>
<dbReference type="EMBL" id="JBHLUX010000004">
    <property type="protein sequence ID" value="MFC0469284.1"/>
    <property type="molecule type" value="Genomic_DNA"/>
</dbReference>
<evidence type="ECO:0000256" key="1">
    <source>
        <dbReference type="ARBA" id="ARBA00023239"/>
    </source>
</evidence>
<gene>
    <name evidence="3" type="ORF">ACFFHM_01700</name>
</gene>
<dbReference type="Pfam" id="PF06094">
    <property type="entry name" value="GGACT"/>
    <property type="match status" value="1"/>
</dbReference>
<dbReference type="Proteomes" id="UP001589838">
    <property type="component" value="Unassembled WGS sequence"/>
</dbReference>
<accession>A0ABV6K7I9</accession>
<evidence type="ECO:0000313" key="4">
    <source>
        <dbReference type="Proteomes" id="UP001589838"/>
    </source>
</evidence>
<proteinExistence type="predicted"/>
<evidence type="ECO:0000259" key="2">
    <source>
        <dbReference type="Pfam" id="PF06094"/>
    </source>
</evidence>
<dbReference type="Pfam" id="PF13772">
    <property type="entry name" value="AIG2_2"/>
    <property type="match status" value="1"/>
</dbReference>
<organism evidence="3 4">
    <name type="scientific">Halalkalibacter kiskunsagensis</name>
    <dbReference type="NCBI Taxonomy" id="1548599"/>
    <lineage>
        <taxon>Bacteria</taxon>
        <taxon>Bacillati</taxon>
        <taxon>Bacillota</taxon>
        <taxon>Bacilli</taxon>
        <taxon>Bacillales</taxon>
        <taxon>Bacillaceae</taxon>
        <taxon>Halalkalibacter</taxon>
    </lineage>
</organism>
<feature type="domain" description="Gamma-glutamylcyclotransferase AIG2-like" evidence="2">
    <location>
        <begin position="8"/>
        <end position="126"/>
    </location>
</feature>
<sequence>MMSKTYHVFVYGTLRQHEVNCRLLKESKCHSRQCWTYGVLYNTGYGYPAMTQGMTSRVYGELYDITTEQLNRLDSLEGYAGKGQINHYDRITQTVYTDNSTVETFVYVFTSSQITNLEKIKFGDWKCHRYLNKDEILYFAYGSCMDSERFHRSGVKDQFALVAGCGIVKNYSLAYSRKSHDGGRADIIESNQWVEGKVYQIKNKTLDYLYKREGVYMNIYRPAFVDVIIDGVWYNDVLTFLVIDKEKETAPPEQYAAEILRGAKSFVSDRYYKKLKDDLSNQFSMKLNEEEI</sequence>
<name>A0ABV6K7I9_9BACI</name>
<dbReference type="InterPro" id="IPR017939">
    <property type="entry name" value="G-Glutamylcylcotransferase"/>
</dbReference>